<dbReference type="Proteomes" id="UP000738431">
    <property type="component" value="Chromosome"/>
</dbReference>
<dbReference type="RefSeq" id="WP_221028835.1">
    <property type="nucleotide sequence ID" value="NZ_CP139781.1"/>
</dbReference>
<reference evidence="2 3" key="1">
    <citation type="submission" date="2021-08" db="EMBL/GenBank/DDBJ databases">
        <authorList>
            <person name="Zhang D."/>
            <person name="Zhang A."/>
            <person name="Wang L."/>
        </authorList>
    </citation>
    <scope>NUCLEOTIDE SEQUENCE [LARGE SCALE GENOMIC DNA]</scope>
    <source>
        <strain evidence="2 3">WL0086</strain>
    </source>
</reference>
<proteinExistence type="predicted"/>
<accession>A0ABZ1CA05</accession>
<feature type="region of interest" description="Disordered" evidence="1">
    <location>
        <begin position="553"/>
        <end position="572"/>
    </location>
</feature>
<feature type="region of interest" description="Disordered" evidence="1">
    <location>
        <begin position="174"/>
        <end position="199"/>
    </location>
</feature>
<feature type="compositionally biased region" description="Low complexity" evidence="1">
    <location>
        <begin position="174"/>
        <end position="186"/>
    </location>
</feature>
<feature type="region of interest" description="Disordered" evidence="1">
    <location>
        <begin position="332"/>
        <end position="402"/>
    </location>
</feature>
<dbReference type="EMBL" id="CP139781">
    <property type="protein sequence ID" value="WRQ88132.1"/>
    <property type="molecule type" value="Genomic_DNA"/>
</dbReference>
<organism evidence="2 3">
    <name type="scientific">Actomonas aquatica</name>
    <dbReference type="NCBI Taxonomy" id="2866162"/>
    <lineage>
        <taxon>Bacteria</taxon>
        <taxon>Pseudomonadati</taxon>
        <taxon>Verrucomicrobiota</taxon>
        <taxon>Opitutia</taxon>
        <taxon>Opitutales</taxon>
        <taxon>Opitutaceae</taxon>
        <taxon>Actomonas</taxon>
    </lineage>
</organism>
<protein>
    <recommendedName>
        <fullName evidence="4">DUF1795 domain-containing protein</fullName>
    </recommendedName>
</protein>
<keyword evidence="3" id="KW-1185">Reference proteome</keyword>
<evidence type="ECO:0000256" key="1">
    <source>
        <dbReference type="SAM" id="MobiDB-lite"/>
    </source>
</evidence>
<dbReference type="PANTHER" id="PTHR48125:SF10">
    <property type="entry name" value="OS12G0136300 PROTEIN"/>
    <property type="match status" value="1"/>
</dbReference>
<sequence>MSIPPFARLNVAATTSSLLLTLGLIAFALPGQLVAKTASIADTGYQLEVPDTFNVHRPAGAPDILLQADRPDGNGTIQVVRRPGGGSATDFIADYEAQMQQALGSLNLQTENMRTVAGRSCTYRRYQSFADGMQIRVQAVFYADANQGFILHSIDTAVSAPEFERALLSLQAPHSAAPPSSRAASSGGRQPIGQTSYSFVPPPGWTPAQACQQPGLAFNLPDKGAALELTWLDVSGQVGDAPAFLDQTLTQVESSFGPGWHERERSPNRTGNTNVLFKRYGGKLGDQAAELMILGVTDGQSLVLAYGYFAELGRDSAGPAMRQAILSVAGGAAAPPVPTTSATPSHTPPANDGWGSPTSPPTTPSSPSTASANNGWGSPPPASAATGTGWGDPPPTAISSVPPSGAYEALVVDDAGYEFNKPKSFQLAQRSEGQTQWADPNITGPKIVMVLQSMFRNAGNTVDSVRDDLVGQVNNSSAASMVSQHSTTLNGMKTHQLHFTLNRGGEPQHFRFLVLDLPNDYVGTISFTAPESQNAMAEQHFAEVLRTIQAVGRTASPPPSSPPASLARAPRPEPATAQDCYYAIADAVAAQDWSWVAAHLTDETLLNYCRNFRNNIPDADYTEADAIDDPSGTFRAYLNWRYPREDLARLFEASRTITGQRVENPDMVLVMTQRTNGGENYLWFKRIKGRWMCDIR</sequence>
<evidence type="ECO:0000313" key="2">
    <source>
        <dbReference type="EMBL" id="WRQ88132.1"/>
    </source>
</evidence>
<gene>
    <name evidence="2" type="ORF">K1X11_001850</name>
</gene>
<dbReference type="Gene3D" id="3.40.1000.10">
    <property type="entry name" value="Mog1/PsbP, alpha/beta/alpha sandwich"/>
    <property type="match status" value="1"/>
</dbReference>
<feature type="compositionally biased region" description="Low complexity" evidence="1">
    <location>
        <begin position="332"/>
        <end position="350"/>
    </location>
</feature>
<evidence type="ECO:0000313" key="3">
    <source>
        <dbReference type="Proteomes" id="UP000738431"/>
    </source>
</evidence>
<dbReference type="PANTHER" id="PTHR48125">
    <property type="entry name" value="LP07818P1"/>
    <property type="match status" value="1"/>
</dbReference>
<reference evidence="2 3" key="2">
    <citation type="submission" date="2023-12" db="EMBL/GenBank/DDBJ databases">
        <title>Description of an unclassified Opitutus bacterium of Verrucomicrobiota.</title>
        <authorList>
            <person name="Zhang D.-F."/>
        </authorList>
    </citation>
    <scope>NUCLEOTIDE SEQUENCE [LARGE SCALE GENOMIC DNA]</scope>
    <source>
        <strain evidence="2 3">WL0086</strain>
    </source>
</reference>
<name>A0ABZ1CA05_9BACT</name>
<evidence type="ECO:0008006" key="4">
    <source>
        <dbReference type="Google" id="ProtNLM"/>
    </source>
</evidence>